<dbReference type="EMBL" id="JBHUIM010000002">
    <property type="protein sequence ID" value="MFD2247063.1"/>
    <property type="molecule type" value="Genomic_DNA"/>
</dbReference>
<feature type="transmembrane region" description="Helical" evidence="1">
    <location>
        <begin position="35"/>
        <end position="53"/>
    </location>
</feature>
<keyword evidence="3" id="KW-1185">Reference proteome</keyword>
<name>A0ABW5CZ48_9BACT</name>
<dbReference type="Proteomes" id="UP001597374">
    <property type="component" value="Unassembled WGS sequence"/>
</dbReference>
<reference evidence="3" key="1">
    <citation type="journal article" date="2019" name="Int. J. Syst. Evol. Microbiol.">
        <title>The Global Catalogue of Microorganisms (GCM) 10K type strain sequencing project: providing services to taxonomists for standard genome sequencing and annotation.</title>
        <authorList>
            <consortium name="The Broad Institute Genomics Platform"/>
            <consortium name="The Broad Institute Genome Sequencing Center for Infectious Disease"/>
            <person name="Wu L."/>
            <person name="Ma J."/>
        </authorList>
    </citation>
    <scope>NUCLEOTIDE SEQUENCE [LARGE SCALE GENOMIC DNA]</scope>
    <source>
        <strain evidence="3">CGMCC 4.1782</strain>
    </source>
</reference>
<keyword evidence="1" id="KW-1133">Transmembrane helix</keyword>
<proteinExistence type="predicted"/>
<accession>A0ABW5CZ48</accession>
<feature type="transmembrane region" description="Helical" evidence="1">
    <location>
        <begin position="7"/>
        <end position="29"/>
    </location>
</feature>
<sequence length="220" mass="25320">MKINQTLVMRLGFAVLIAVSISLIVFRAYHDDWSTVVATISLIIAVVSAWLAYETFHNQYLNSKPQLTVQPNFEERNGLILITLKNHGEKPAYNITIDWHLPIINSKEEKFSFSKGAKEYDILVLDKNEKISTLLDGVVSFYEKYKDADLEYSGIISYSESLYSPKRTNQKFIFSLTSYKRLSIETDLGLTHNKLQSIPESLNKIHREISNLRKELTQIQ</sequence>
<gene>
    <name evidence="2" type="ORF">ACFSKP_12405</name>
</gene>
<dbReference type="RefSeq" id="WP_250432268.1">
    <property type="nucleotide sequence ID" value="NZ_JALPRR010000006.1"/>
</dbReference>
<evidence type="ECO:0000313" key="3">
    <source>
        <dbReference type="Proteomes" id="UP001597374"/>
    </source>
</evidence>
<organism evidence="2 3">
    <name type="scientific">Pontibacter ruber</name>
    <dbReference type="NCBI Taxonomy" id="1343895"/>
    <lineage>
        <taxon>Bacteria</taxon>
        <taxon>Pseudomonadati</taxon>
        <taxon>Bacteroidota</taxon>
        <taxon>Cytophagia</taxon>
        <taxon>Cytophagales</taxon>
        <taxon>Hymenobacteraceae</taxon>
        <taxon>Pontibacter</taxon>
    </lineage>
</organism>
<evidence type="ECO:0008006" key="4">
    <source>
        <dbReference type="Google" id="ProtNLM"/>
    </source>
</evidence>
<evidence type="ECO:0000313" key="2">
    <source>
        <dbReference type="EMBL" id="MFD2247063.1"/>
    </source>
</evidence>
<keyword evidence="1" id="KW-0812">Transmembrane</keyword>
<keyword evidence="1" id="KW-0472">Membrane</keyword>
<protein>
    <recommendedName>
        <fullName evidence="4">DUF58 domain-containing protein</fullName>
    </recommendedName>
</protein>
<comment type="caution">
    <text evidence="2">The sequence shown here is derived from an EMBL/GenBank/DDBJ whole genome shotgun (WGS) entry which is preliminary data.</text>
</comment>
<evidence type="ECO:0000256" key="1">
    <source>
        <dbReference type="SAM" id="Phobius"/>
    </source>
</evidence>